<dbReference type="PANTHER" id="PTHR14611:SF6">
    <property type="entry name" value="TECTONIC-2"/>
    <property type="match status" value="1"/>
</dbReference>
<dbReference type="InterPro" id="IPR057724">
    <property type="entry name" value="TCTN1-3_N"/>
</dbReference>
<organism evidence="4">
    <name type="scientific">Schistocephalus solidus</name>
    <name type="common">Tapeworm</name>
    <dbReference type="NCBI Taxonomy" id="70667"/>
    <lineage>
        <taxon>Eukaryota</taxon>
        <taxon>Metazoa</taxon>
        <taxon>Spiralia</taxon>
        <taxon>Lophotrochozoa</taxon>
        <taxon>Platyhelminthes</taxon>
        <taxon>Cestoda</taxon>
        <taxon>Eucestoda</taxon>
        <taxon>Diphyllobothriidea</taxon>
        <taxon>Diphyllobothriidae</taxon>
        <taxon>Schistocephalus</taxon>
    </lineage>
</organism>
<evidence type="ECO:0000313" key="4">
    <source>
        <dbReference type="EMBL" id="JAP56143.1"/>
    </source>
</evidence>
<keyword evidence="1" id="KW-0472">Membrane</keyword>
<sequence>MNGFTLSLGFSLLFFYCPTKSAIFGIYLNGIDGKITQFASINNPTINFSFTSQQVNTTTGVTCGLLNSTWSTQISNGVFSVYTLQPAETNGTIMFTCTVPGKERQFRCYFMDDPSQIQSPIYSIKCNIGPVINLCPSAIKVSSTSRTRTQVLSIRFSESVDLSPVMVECNSSNIASVSFAQNALSVPIGRQNYQTTVTLNSLADPATLRCQATSTVGSQYMPNSSVGANTEISATNLSIEIFPSGGIVTSNSFLITLNSNFKFAGIFLKCEAILSQSTSNVSANAGTYCMSNLTQSKTGVYWLVTPSLIQLQSSFFQLNVSRSVYPSWNDTGQTENVTVVCCNQATTGVAPGLSATATFTIRLHDMWLHSSSAATETTEVTLPNPAFTNIAPCPCDLTKHLCDAGCCCDQDCSEYQPMPCLSGPQGGEPPSLDPSSCWIKTVAAVSTLSYYPALCIFFNNTAVLGLYYDQVSFISSAQDFYSKADSSTSNLRVEPSTIDQGSRGYSQVSGSALTLGSPIRLCLVQYDMLSGDLGTDPSCQLAAQPLQLPAASFSSRLNTVKYLEDFNTDGGLSPILMTSEVCSNAGNVNLIPGQGPTASLTDGSRLNPRSYLLSNPATDRICPPFFRVVANQTSTITTLPIIVNYFCLSQSEMIASGYLQNPNRTSTTSASDSSTGFPQQSCAYNVTSGQALCSLDTLSNWKLIQPSLCSWDNGEVIPPVPTLTGNLCENVVLSISYRFTLTDSSLSQLVVDMHLGAVDVTSSNMLFQKFRASFVPSSQTGTNLSNILNYRSGVNGYKRGLPLVLGRYSNSAISDGFSVQIKASRGMPSTIGVPIPGVDNLCSPTSTRPIIFGQDVHSSCLLKLDISDFRDCQQLRSLILAGMATFHDFTVIARIGNPSFTNPDDWISLQVPNSSFVLDSPEEINSTDSPPMQCPRIPAGIQLQIFFAKLSNVDGGLVQQVIGAQLSYDLVNWRISCPSGDLESVCIARPNATNSFMMATTITFTEVPQDWSKRLRFARDPADPPPCRRQACWSDAFEPWHQVDPEGGELASLIRAQRIGISIALALVGFLSLFIFRPLK</sequence>
<proteinExistence type="predicted"/>
<dbReference type="AlphaFoldDB" id="A0A0X3PWC1"/>
<keyword evidence="2" id="KW-0732">Signal</keyword>
<evidence type="ECO:0000259" key="3">
    <source>
        <dbReference type="Pfam" id="PF25752"/>
    </source>
</evidence>
<feature type="transmembrane region" description="Helical" evidence="1">
    <location>
        <begin position="1059"/>
        <end position="1076"/>
    </location>
</feature>
<evidence type="ECO:0000256" key="2">
    <source>
        <dbReference type="SAM" id="SignalP"/>
    </source>
</evidence>
<dbReference type="Pfam" id="PF25752">
    <property type="entry name" value="DUF1619_N"/>
    <property type="match status" value="1"/>
</dbReference>
<feature type="signal peptide" evidence="2">
    <location>
        <begin position="1"/>
        <end position="21"/>
    </location>
</feature>
<dbReference type="PANTHER" id="PTHR14611">
    <property type="entry name" value="TECTONIC FAMILY MEMBER"/>
    <property type="match status" value="1"/>
</dbReference>
<evidence type="ECO:0000256" key="1">
    <source>
        <dbReference type="SAM" id="Phobius"/>
    </source>
</evidence>
<reference evidence="4" key="1">
    <citation type="submission" date="2016-01" db="EMBL/GenBank/DDBJ databases">
        <title>Reference transcriptome for the parasite Schistocephalus solidus: insights into the molecular evolution of parasitism.</title>
        <authorList>
            <person name="Hebert F.O."/>
            <person name="Grambauer S."/>
            <person name="Barber I."/>
            <person name="Landry C.R."/>
            <person name="Aubin-Horth N."/>
        </authorList>
    </citation>
    <scope>NUCLEOTIDE SEQUENCE</scope>
</reference>
<keyword evidence="1" id="KW-1133">Transmembrane helix</keyword>
<dbReference type="InterPro" id="IPR040354">
    <property type="entry name" value="TCTN1-3"/>
</dbReference>
<name>A0A0X3PWC1_SCHSO</name>
<dbReference type="EMBL" id="GEEE01007082">
    <property type="protein sequence ID" value="JAP56143.1"/>
    <property type="molecule type" value="Transcribed_RNA"/>
</dbReference>
<protein>
    <submittedName>
        <fullName evidence="4">Tectonic-2</fullName>
    </submittedName>
</protein>
<feature type="domain" description="Tectonic-1-3 N-terminal" evidence="3">
    <location>
        <begin position="379"/>
        <end position="416"/>
    </location>
</feature>
<keyword evidence="1" id="KW-0812">Transmembrane</keyword>
<accession>A0A0X3PWC1</accession>
<feature type="chain" id="PRO_5007051343" evidence="2">
    <location>
        <begin position="22"/>
        <end position="1080"/>
    </location>
</feature>
<dbReference type="GO" id="GO:0060271">
    <property type="term" value="P:cilium assembly"/>
    <property type="evidence" value="ECO:0007669"/>
    <property type="project" value="TreeGrafter"/>
</dbReference>
<gene>
    <name evidence="4" type="primary">TECT2</name>
    <name evidence="4" type="ORF">TR161694</name>
</gene>